<protein>
    <recommendedName>
        <fullName evidence="7 8">Acyl carrier protein</fullName>
    </recommendedName>
</protein>
<dbReference type="SUPFAM" id="SSF47336">
    <property type="entry name" value="ACP-like"/>
    <property type="match status" value="1"/>
</dbReference>
<comment type="caution">
    <text evidence="10">The sequence shown here is derived from an EMBL/GenBank/DDBJ whole genome shotgun (WGS) entry which is preliminary data.</text>
</comment>
<reference evidence="10" key="2">
    <citation type="journal article" date="2021" name="PeerJ">
        <title>Extensive microbial diversity within the chicken gut microbiome revealed by metagenomics and culture.</title>
        <authorList>
            <person name="Gilroy R."/>
            <person name="Ravi A."/>
            <person name="Getino M."/>
            <person name="Pursley I."/>
            <person name="Horton D.L."/>
            <person name="Alikhan N.F."/>
            <person name="Baker D."/>
            <person name="Gharbi K."/>
            <person name="Hall N."/>
            <person name="Watson M."/>
            <person name="Adriaenssens E.M."/>
            <person name="Foster-Nyarko E."/>
            <person name="Jarju S."/>
            <person name="Secka A."/>
            <person name="Antonio M."/>
            <person name="Oren A."/>
            <person name="Chaudhuri R.R."/>
            <person name="La Ragione R."/>
            <person name="Hildebrand F."/>
            <person name="Pallen M.J."/>
        </authorList>
    </citation>
    <scope>NUCLEOTIDE SEQUENCE</scope>
    <source>
        <strain evidence="10">ChiW25-3613</strain>
    </source>
</reference>
<dbReference type="InterPro" id="IPR036736">
    <property type="entry name" value="ACP-like_sf"/>
</dbReference>
<dbReference type="GO" id="GO:0009245">
    <property type="term" value="P:lipid A biosynthetic process"/>
    <property type="evidence" value="ECO:0007669"/>
    <property type="project" value="TreeGrafter"/>
</dbReference>
<dbReference type="AlphaFoldDB" id="A0A9D1AG45"/>
<dbReference type="InterPro" id="IPR009081">
    <property type="entry name" value="PP-bd_ACP"/>
</dbReference>
<dbReference type="EMBL" id="DVHB01000062">
    <property type="protein sequence ID" value="HIR39430.1"/>
    <property type="molecule type" value="Genomic_DNA"/>
</dbReference>
<name>A0A9D1AG45_9FIRM</name>
<keyword evidence="6" id="KW-0275">Fatty acid biosynthesis</keyword>
<evidence type="ECO:0000256" key="8">
    <source>
        <dbReference type="RuleBase" id="RU003545"/>
    </source>
</evidence>
<comment type="pathway">
    <text evidence="8">Lipid metabolism; fatty acid biosynthesis.</text>
</comment>
<evidence type="ECO:0000256" key="6">
    <source>
        <dbReference type="ARBA" id="ARBA00023160"/>
    </source>
</evidence>
<proteinExistence type="predicted"/>
<dbReference type="NCBIfam" id="NF002148">
    <property type="entry name" value="PRK00982.1-2"/>
    <property type="match status" value="1"/>
</dbReference>
<dbReference type="PROSITE" id="PS00012">
    <property type="entry name" value="PHOSPHOPANTETHEINE"/>
    <property type="match status" value="1"/>
</dbReference>
<dbReference type="PANTHER" id="PTHR20863">
    <property type="entry name" value="ACYL CARRIER PROTEIN"/>
    <property type="match status" value="1"/>
</dbReference>
<accession>A0A9D1AG45</accession>
<evidence type="ECO:0000313" key="11">
    <source>
        <dbReference type="Proteomes" id="UP000824179"/>
    </source>
</evidence>
<comment type="function">
    <text evidence="8">Carrier of the growing fatty acid chain in fatty acid biosynthesis.</text>
</comment>
<evidence type="ECO:0000256" key="7">
    <source>
        <dbReference type="NCBIfam" id="TIGR00517"/>
    </source>
</evidence>
<evidence type="ECO:0000313" key="10">
    <source>
        <dbReference type="EMBL" id="HIR39430.1"/>
    </source>
</evidence>
<dbReference type="GO" id="GO:0000035">
    <property type="term" value="F:acyl binding"/>
    <property type="evidence" value="ECO:0007669"/>
    <property type="project" value="TreeGrafter"/>
</dbReference>
<evidence type="ECO:0000256" key="3">
    <source>
        <dbReference type="ARBA" id="ARBA00022553"/>
    </source>
</evidence>
<dbReference type="Gene3D" id="1.10.1200.10">
    <property type="entry name" value="ACP-like"/>
    <property type="match status" value="1"/>
</dbReference>
<dbReference type="PROSITE" id="PS50075">
    <property type="entry name" value="CARRIER"/>
    <property type="match status" value="1"/>
</dbReference>
<evidence type="ECO:0000256" key="2">
    <source>
        <dbReference type="ARBA" id="ARBA00022516"/>
    </source>
</evidence>
<comment type="PTM">
    <text evidence="8">4'-phosphopantetheine is transferred from CoA to a specific serine of apo-ACP by acpS.</text>
</comment>
<gene>
    <name evidence="10" type="primary">acpP</name>
    <name evidence="10" type="ORF">IAB90_03510</name>
</gene>
<keyword evidence="4" id="KW-0276">Fatty acid metabolism</keyword>
<dbReference type="NCBIfam" id="TIGR00517">
    <property type="entry name" value="acyl_carrier"/>
    <property type="match status" value="1"/>
</dbReference>
<dbReference type="Proteomes" id="UP000824179">
    <property type="component" value="Unassembled WGS sequence"/>
</dbReference>
<evidence type="ECO:0000259" key="9">
    <source>
        <dbReference type="PROSITE" id="PS50075"/>
    </source>
</evidence>
<keyword evidence="2" id="KW-0444">Lipid biosynthesis</keyword>
<dbReference type="GO" id="GO:0005829">
    <property type="term" value="C:cytosol"/>
    <property type="evidence" value="ECO:0007669"/>
    <property type="project" value="TreeGrafter"/>
</dbReference>
<keyword evidence="1 8" id="KW-0596">Phosphopantetheine</keyword>
<dbReference type="PANTHER" id="PTHR20863:SF76">
    <property type="entry name" value="CARRIER DOMAIN-CONTAINING PROTEIN"/>
    <property type="match status" value="1"/>
</dbReference>
<dbReference type="GO" id="GO:0016020">
    <property type="term" value="C:membrane"/>
    <property type="evidence" value="ECO:0007669"/>
    <property type="project" value="GOC"/>
</dbReference>
<dbReference type="GO" id="GO:0000036">
    <property type="term" value="F:acyl carrier activity"/>
    <property type="evidence" value="ECO:0007669"/>
    <property type="project" value="UniProtKB-UniRule"/>
</dbReference>
<evidence type="ECO:0000256" key="4">
    <source>
        <dbReference type="ARBA" id="ARBA00022832"/>
    </source>
</evidence>
<dbReference type="NCBIfam" id="NF002150">
    <property type="entry name" value="PRK00982.1-4"/>
    <property type="match status" value="1"/>
</dbReference>
<keyword evidence="5" id="KW-0443">Lipid metabolism</keyword>
<feature type="domain" description="Carrier" evidence="9">
    <location>
        <begin position="1"/>
        <end position="73"/>
    </location>
</feature>
<sequence>MLEEIAKMLGEQLDVDPSTITPDTDIIKDLGADSLDVVELLMGLEEKTGKTIPEDKVAEIKTVGDIAKVLETL</sequence>
<keyword evidence="3" id="KW-0597">Phosphoprotein</keyword>
<evidence type="ECO:0000256" key="5">
    <source>
        <dbReference type="ARBA" id="ARBA00023098"/>
    </source>
</evidence>
<dbReference type="Pfam" id="PF00550">
    <property type="entry name" value="PP-binding"/>
    <property type="match status" value="1"/>
</dbReference>
<dbReference type="InterPro" id="IPR006162">
    <property type="entry name" value="Ppantetheine_attach_site"/>
</dbReference>
<dbReference type="InterPro" id="IPR003231">
    <property type="entry name" value="ACP"/>
</dbReference>
<evidence type="ECO:0000256" key="1">
    <source>
        <dbReference type="ARBA" id="ARBA00022450"/>
    </source>
</evidence>
<organism evidence="10 11">
    <name type="scientific">Candidatus Coproplasma stercoripullorum</name>
    <dbReference type="NCBI Taxonomy" id="2840751"/>
    <lineage>
        <taxon>Bacteria</taxon>
        <taxon>Bacillati</taxon>
        <taxon>Bacillota</taxon>
        <taxon>Clostridia</taxon>
        <taxon>Eubacteriales</taxon>
        <taxon>Candidatus Coproplasma</taxon>
    </lineage>
</organism>
<reference evidence="10" key="1">
    <citation type="submission" date="2020-10" db="EMBL/GenBank/DDBJ databases">
        <authorList>
            <person name="Gilroy R."/>
        </authorList>
    </citation>
    <scope>NUCLEOTIDE SEQUENCE</scope>
    <source>
        <strain evidence="10">ChiW25-3613</strain>
    </source>
</reference>